<organism evidence="1">
    <name type="scientific">Brassica cretica</name>
    <name type="common">Mustard</name>
    <dbReference type="NCBI Taxonomy" id="69181"/>
    <lineage>
        <taxon>Eukaryota</taxon>
        <taxon>Viridiplantae</taxon>
        <taxon>Streptophyta</taxon>
        <taxon>Embryophyta</taxon>
        <taxon>Tracheophyta</taxon>
        <taxon>Spermatophyta</taxon>
        <taxon>Magnoliopsida</taxon>
        <taxon>eudicotyledons</taxon>
        <taxon>Gunneridae</taxon>
        <taxon>Pentapetalae</taxon>
        <taxon>rosids</taxon>
        <taxon>malvids</taxon>
        <taxon>Brassicales</taxon>
        <taxon>Brassicaceae</taxon>
        <taxon>Brassiceae</taxon>
        <taxon>Brassica</taxon>
    </lineage>
</organism>
<reference evidence="1" key="1">
    <citation type="submission" date="2019-12" db="EMBL/GenBank/DDBJ databases">
        <title>Genome sequencing and annotation of Brassica cretica.</title>
        <authorList>
            <person name="Studholme D.J."/>
            <person name="Sarris P.F."/>
        </authorList>
    </citation>
    <scope>NUCLEOTIDE SEQUENCE</scope>
    <source>
        <strain evidence="1">PFS-102/07</strain>
        <tissue evidence="1">Leaf</tissue>
    </source>
</reference>
<proteinExistence type="predicted"/>
<dbReference type="EMBL" id="QGKY02000190">
    <property type="protein sequence ID" value="KAF2589211.1"/>
    <property type="molecule type" value="Genomic_DNA"/>
</dbReference>
<gene>
    <name evidence="1" type="ORF">F2Q70_00039679</name>
</gene>
<evidence type="ECO:0000313" key="1">
    <source>
        <dbReference type="EMBL" id="KAF2589211.1"/>
    </source>
</evidence>
<protein>
    <submittedName>
        <fullName evidence="1">Uncharacterized protein</fullName>
    </submittedName>
</protein>
<name>A0A8S9K501_BRACR</name>
<comment type="caution">
    <text evidence="1">The sequence shown here is derived from an EMBL/GenBank/DDBJ whole genome shotgun (WGS) entry which is preliminary data.</text>
</comment>
<sequence>MISWGTSMVNNLVSGVTQTIGVGGEAWRTAFLSSNLSSFGVDFLRTHHFGFDIAARACSIEEDLHHHSQWKQLALCSVLDCVY</sequence>
<dbReference type="AlphaFoldDB" id="A0A8S9K501"/>
<accession>A0A8S9K501</accession>